<organism evidence="2 3">
    <name type="scientific">Streptomyces himastatinicus ATCC 53653</name>
    <dbReference type="NCBI Taxonomy" id="457427"/>
    <lineage>
        <taxon>Bacteria</taxon>
        <taxon>Bacillati</taxon>
        <taxon>Actinomycetota</taxon>
        <taxon>Actinomycetes</taxon>
        <taxon>Kitasatosporales</taxon>
        <taxon>Streptomycetaceae</taxon>
        <taxon>Streptomyces</taxon>
        <taxon>Streptomyces violaceusniger group</taxon>
    </lineage>
</organism>
<feature type="non-terminal residue" evidence="2">
    <location>
        <position position="151"/>
    </location>
</feature>
<dbReference type="HOGENOM" id="CLU_096119_0_0_11"/>
<accession>D9W5W3</accession>
<feature type="compositionally biased region" description="Basic residues" evidence="1">
    <location>
        <begin position="53"/>
        <end position="65"/>
    </location>
</feature>
<keyword evidence="2" id="KW-0808">Transferase</keyword>
<feature type="region of interest" description="Disordered" evidence="1">
    <location>
        <begin position="53"/>
        <end position="135"/>
    </location>
</feature>
<evidence type="ECO:0000256" key="1">
    <source>
        <dbReference type="SAM" id="MobiDB-lite"/>
    </source>
</evidence>
<evidence type="ECO:0000313" key="3">
    <source>
        <dbReference type="Proteomes" id="UP000003963"/>
    </source>
</evidence>
<gene>
    <name evidence="2" type="ORF">SSOG_00031</name>
</gene>
<protein>
    <submittedName>
        <fullName evidence="2">Putative acetyltransferase</fullName>
    </submittedName>
</protein>
<dbReference type="EMBL" id="GG657754">
    <property type="protein sequence ID" value="EFL20319.1"/>
    <property type="molecule type" value="Genomic_DNA"/>
</dbReference>
<proteinExistence type="predicted"/>
<feature type="compositionally biased region" description="Basic residues" evidence="1">
    <location>
        <begin position="88"/>
        <end position="117"/>
    </location>
</feature>
<keyword evidence="3" id="KW-1185">Reference proteome</keyword>
<evidence type="ECO:0000313" key="2">
    <source>
        <dbReference type="EMBL" id="EFL20319.1"/>
    </source>
</evidence>
<dbReference type="AlphaFoldDB" id="D9W5W3"/>
<name>D9W5W3_9ACTN</name>
<sequence length="151" mass="16680">MSIRIVKGAGLLDHTAALRSVHVDAFCAPPWNGDAQKAAEFAGRLPVNVRRPRLRHRLDHSRPLPHRPLLPAGRGEPRPRPHGGVAVRRTRDRRTRRLRTRHRRRGAPPGGGHRRRAGGPFLAAQASHPSPEGKGIVVFLGPRHPVRALVP</sequence>
<dbReference type="GO" id="GO:0016740">
    <property type="term" value="F:transferase activity"/>
    <property type="evidence" value="ECO:0007669"/>
    <property type="project" value="UniProtKB-KW"/>
</dbReference>
<dbReference type="Proteomes" id="UP000003963">
    <property type="component" value="Unassembled WGS sequence"/>
</dbReference>
<dbReference type="STRING" id="457427.SSOG_00031"/>
<reference evidence="2 3" key="1">
    <citation type="submission" date="2009-02" db="EMBL/GenBank/DDBJ databases">
        <title>Annotation of Streptomyces hygroscopicus strain ATCC 53653.</title>
        <authorList>
            <consortium name="The Broad Institute Genome Sequencing Platform"/>
            <consortium name="Broad Institute Microbial Sequencing Center"/>
            <person name="Fischbach M."/>
            <person name="Godfrey P."/>
            <person name="Ward D."/>
            <person name="Young S."/>
            <person name="Zeng Q."/>
            <person name="Koehrsen M."/>
            <person name="Alvarado L."/>
            <person name="Berlin A.M."/>
            <person name="Bochicchio J."/>
            <person name="Borenstein D."/>
            <person name="Chapman S.B."/>
            <person name="Chen Z."/>
            <person name="Engels R."/>
            <person name="Freedman E."/>
            <person name="Gellesch M."/>
            <person name="Goldberg J."/>
            <person name="Griggs A."/>
            <person name="Gujja S."/>
            <person name="Heilman E.R."/>
            <person name="Heiman D.I."/>
            <person name="Hepburn T.A."/>
            <person name="Howarth C."/>
            <person name="Jen D."/>
            <person name="Larson L."/>
            <person name="Lewis B."/>
            <person name="Mehta T."/>
            <person name="Park D."/>
            <person name="Pearson M."/>
            <person name="Richards J."/>
            <person name="Roberts A."/>
            <person name="Saif S."/>
            <person name="Shea T.D."/>
            <person name="Shenoy N."/>
            <person name="Sisk P."/>
            <person name="Stolte C."/>
            <person name="Sykes S.N."/>
            <person name="Thomson T."/>
            <person name="Walk T."/>
            <person name="White J."/>
            <person name="Yandava C."/>
            <person name="Straight P."/>
            <person name="Clardy J."/>
            <person name="Hung D."/>
            <person name="Kolter R."/>
            <person name="Mekalanos J."/>
            <person name="Walker S."/>
            <person name="Walsh C.T."/>
            <person name="Wieland-Brown L.C."/>
            <person name="Haas B."/>
            <person name="Nusbaum C."/>
            <person name="Birren B."/>
        </authorList>
    </citation>
    <scope>NUCLEOTIDE SEQUENCE [LARGE SCALE GENOMIC DNA]</scope>
    <source>
        <strain evidence="2 3">ATCC 53653</strain>
    </source>
</reference>